<protein>
    <submittedName>
        <fullName evidence="1">Uncharacterized protein</fullName>
    </submittedName>
</protein>
<organism evidence="1">
    <name type="scientific">uncultured bacterium</name>
    <name type="common">gcode 4</name>
    <dbReference type="NCBI Taxonomy" id="1234023"/>
    <lineage>
        <taxon>Bacteria</taxon>
        <taxon>environmental samples</taxon>
    </lineage>
</organism>
<evidence type="ECO:0000313" key="1">
    <source>
        <dbReference type="EMBL" id="EKD44610.1"/>
    </source>
</evidence>
<reference evidence="1" key="1">
    <citation type="journal article" date="2012" name="Science">
        <title>Fermentation, hydrogen, and sulfur metabolism in multiple uncultivated bacterial phyla.</title>
        <authorList>
            <person name="Wrighton K.C."/>
            <person name="Thomas B.C."/>
            <person name="Sharon I."/>
            <person name="Miller C.S."/>
            <person name="Castelle C.J."/>
            <person name="VerBerkmoes N.C."/>
            <person name="Wilkins M.J."/>
            <person name="Hettich R.L."/>
            <person name="Lipton M.S."/>
            <person name="Williams K.H."/>
            <person name="Long P.E."/>
            <person name="Banfield J.F."/>
        </authorList>
    </citation>
    <scope>NUCLEOTIDE SEQUENCE [LARGE SCALE GENOMIC DNA]</scope>
</reference>
<dbReference type="EMBL" id="AMFJ01028808">
    <property type="protein sequence ID" value="EKD44610.1"/>
    <property type="molecule type" value="Genomic_DNA"/>
</dbReference>
<gene>
    <name evidence="1" type="ORF">ACD_71C00077G0002</name>
</gene>
<proteinExistence type="predicted"/>
<sequence>MNNKSLENKDISNQIPSIKEIWEKLSVLFQKKENRDIFSWAFLSLVEFAKMSEKKKISSEVKSAIEKMYNLIKK</sequence>
<comment type="caution">
    <text evidence="1">The sequence shown here is derived from an EMBL/GenBank/DDBJ whole genome shotgun (WGS) entry which is preliminary data.</text>
</comment>
<dbReference type="AlphaFoldDB" id="K1YNU1"/>
<accession>K1YNU1</accession>
<name>K1YNU1_9BACT</name>